<evidence type="ECO:0000256" key="1">
    <source>
        <dbReference type="ARBA" id="ARBA00004141"/>
    </source>
</evidence>
<dbReference type="EMBL" id="NPEU01000244">
    <property type="protein sequence ID" value="RAI35816.1"/>
    <property type="molecule type" value="Genomic_DNA"/>
</dbReference>
<evidence type="ECO:0000256" key="7">
    <source>
        <dbReference type="SAM" id="Phobius"/>
    </source>
</evidence>
<dbReference type="GO" id="GO:0006508">
    <property type="term" value="P:proteolysis"/>
    <property type="evidence" value="ECO:0007669"/>
    <property type="project" value="UniProtKB-KW"/>
</dbReference>
<accession>A0A327KCS3</accession>
<evidence type="ECO:0000313" key="10">
    <source>
        <dbReference type="Proteomes" id="UP000248863"/>
    </source>
</evidence>
<keyword evidence="9" id="KW-0645">Protease</keyword>
<gene>
    <name evidence="9" type="ORF">CH338_18615</name>
</gene>
<feature type="transmembrane region" description="Helical" evidence="7">
    <location>
        <begin position="215"/>
        <end position="234"/>
    </location>
</feature>
<feature type="domain" description="Peptidase S54 rhomboid" evidence="8">
    <location>
        <begin position="69"/>
        <end position="231"/>
    </location>
</feature>
<feature type="transmembrane region" description="Helical" evidence="7">
    <location>
        <begin position="73"/>
        <end position="94"/>
    </location>
</feature>
<evidence type="ECO:0000256" key="5">
    <source>
        <dbReference type="ARBA" id="ARBA00022989"/>
    </source>
</evidence>
<organism evidence="9 10">
    <name type="scientific">Rhodoplanes elegans</name>
    <dbReference type="NCBI Taxonomy" id="29408"/>
    <lineage>
        <taxon>Bacteria</taxon>
        <taxon>Pseudomonadati</taxon>
        <taxon>Pseudomonadota</taxon>
        <taxon>Alphaproteobacteria</taxon>
        <taxon>Hyphomicrobiales</taxon>
        <taxon>Nitrobacteraceae</taxon>
        <taxon>Rhodoplanes</taxon>
    </lineage>
</organism>
<dbReference type="OrthoDB" id="9797190at2"/>
<comment type="caution">
    <text evidence="9">The sequence shown here is derived from an EMBL/GenBank/DDBJ whole genome shotgun (WGS) entry which is preliminary data.</text>
</comment>
<comment type="subcellular location">
    <subcellularLocation>
        <location evidence="1">Membrane</location>
        <topology evidence="1">Multi-pass membrane protein</topology>
    </subcellularLocation>
</comment>
<evidence type="ECO:0000313" key="9">
    <source>
        <dbReference type="EMBL" id="RAI35816.1"/>
    </source>
</evidence>
<name>A0A327KCS3_9BRAD</name>
<evidence type="ECO:0000256" key="6">
    <source>
        <dbReference type="ARBA" id="ARBA00023136"/>
    </source>
</evidence>
<proteinExistence type="predicted"/>
<feature type="transmembrane region" description="Helical" evidence="7">
    <location>
        <begin position="106"/>
        <end position="126"/>
    </location>
</feature>
<keyword evidence="5 7" id="KW-1133">Transmembrane helix</keyword>
<keyword evidence="2" id="KW-1003">Cell membrane</keyword>
<dbReference type="SUPFAM" id="SSF144091">
    <property type="entry name" value="Rhomboid-like"/>
    <property type="match status" value="1"/>
</dbReference>
<evidence type="ECO:0000256" key="4">
    <source>
        <dbReference type="ARBA" id="ARBA00022692"/>
    </source>
</evidence>
<evidence type="ECO:0000259" key="8">
    <source>
        <dbReference type="Pfam" id="PF01694"/>
    </source>
</evidence>
<dbReference type="PANTHER" id="PTHR43066:SF26">
    <property type="entry name" value="RHOMBOID PROTEASE GLPG"/>
    <property type="match status" value="1"/>
</dbReference>
<reference evidence="9 10" key="1">
    <citation type="submission" date="2017-07" db="EMBL/GenBank/DDBJ databases">
        <title>Draft Genome Sequences of Select Purple Nonsulfur Bacteria.</title>
        <authorList>
            <person name="Lasarre B."/>
            <person name="Mckinlay J.B."/>
        </authorList>
    </citation>
    <scope>NUCLEOTIDE SEQUENCE [LARGE SCALE GENOMIC DNA]</scope>
    <source>
        <strain evidence="9 10">DSM 11907</strain>
    </source>
</reference>
<sequence length="244" mass="25913">MSRRTEPIFNLPSVIAGLVAAFGLVHAFRELVLAPAQDVDFLLLFAFIPARYGPMPGIDIALPGGLAADVWTFVTYAFIHGDLTHLGVNVLWLLPFGSAVARRFETARFVGFFIVTAAAGAAVHLVTHPGELLPMIGASAAISGFMAAAIRFVFQVGGPLGVFRNTDHTAYLVPAAPLVETLKDPRILGFLAVWFGLNILFGLGSVGMLGVDQPVAWQAHIGGFIAGLLLFPLFDPVPIPRAAD</sequence>
<protein>
    <submittedName>
        <fullName evidence="9">Rhomboid family intramembrane serine protease</fullName>
    </submittedName>
</protein>
<feature type="transmembrane region" description="Helical" evidence="7">
    <location>
        <begin position="187"/>
        <end position="209"/>
    </location>
</feature>
<dbReference type="InterPro" id="IPR022764">
    <property type="entry name" value="Peptidase_S54_rhomboid_dom"/>
</dbReference>
<keyword evidence="3" id="KW-0997">Cell inner membrane</keyword>
<dbReference type="InterPro" id="IPR035952">
    <property type="entry name" value="Rhomboid-like_sf"/>
</dbReference>
<dbReference type="PANTHER" id="PTHR43066">
    <property type="entry name" value="RHOMBOID-RELATED PROTEIN"/>
    <property type="match status" value="1"/>
</dbReference>
<feature type="transmembrane region" description="Helical" evidence="7">
    <location>
        <begin position="132"/>
        <end position="154"/>
    </location>
</feature>
<dbReference type="Pfam" id="PF01694">
    <property type="entry name" value="Rhomboid"/>
    <property type="match status" value="1"/>
</dbReference>
<dbReference type="GO" id="GO:0016020">
    <property type="term" value="C:membrane"/>
    <property type="evidence" value="ECO:0007669"/>
    <property type="project" value="UniProtKB-SubCell"/>
</dbReference>
<dbReference type="RefSeq" id="WP_111358619.1">
    <property type="nucleotide sequence ID" value="NZ_NHSK01000074.1"/>
</dbReference>
<evidence type="ECO:0000256" key="3">
    <source>
        <dbReference type="ARBA" id="ARBA00022519"/>
    </source>
</evidence>
<dbReference type="Gene3D" id="1.20.1540.10">
    <property type="entry name" value="Rhomboid-like"/>
    <property type="match status" value="1"/>
</dbReference>
<dbReference type="GO" id="GO:0004252">
    <property type="term" value="F:serine-type endopeptidase activity"/>
    <property type="evidence" value="ECO:0007669"/>
    <property type="project" value="InterPro"/>
</dbReference>
<keyword evidence="9" id="KW-0378">Hydrolase</keyword>
<dbReference type="Proteomes" id="UP000248863">
    <property type="component" value="Unassembled WGS sequence"/>
</dbReference>
<keyword evidence="6 7" id="KW-0472">Membrane</keyword>
<keyword evidence="10" id="KW-1185">Reference proteome</keyword>
<keyword evidence="4 7" id="KW-0812">Transmembrane</keyword>
<evidence type="ECO:0000256" key="2">
    <source>
        <dbReference type="ARBA" id="ARBA00022475"/>
    </source>
</evidence>
<dbReference type="AlphaFoldDB" id="A0A327KCS3"/>